<dbReference type="OrthoDB" id="3331620at2"/>
<reference evidence="3" key="1">
    <citation type="submission" date="2018-05" db="EMBL/GenBank/DDBJ databases">
        <title>Micromonospora globispora sp. nov. and Micromonospora rugosa sp. nov., isolated from marine sediment.</title>
        <authorList>
            <person name="Carro L."/>
            <person name="Aysel V."/>
            <person name="Cetin D."/>
            <person name="Igual J.M."/>
            <person name="Klenk H.-P."/>
            <person name="Trujillo M.E."/>
            <person name="Sahin N."/>
        </authorList>
    </citation>
    <scope>NUCLEOTIDE SEQUENCE [LARGE SCALE GENOMIC DNA]</scope>
    <source>
        <strain evidence="3">S2904</strain>
    </source>
</reference>
<evidence type="ECO:0000313" key="2">
    <source>
        <dbReference type="EMBL" id="PWU52063.1"/>
    </source>
</evidence>
<feature type="region of interest" description="Disordered" evidence="1">
    <location>
        <begin position="1"/>
        <end position="226"/>
    </location>
</feature>
<organism evidence="2 3">
    <name type="scientific">Micromonospora globispora</name>
    <dbReference type="NCBI Taxonomy" id="1450148"/>
    <lineage>
        <taxon>Bacteria</taxon>
        <taxon>Bacillati</taxon>
        <taxon>Actinomycetota</taxon>
        <taxon>Actinomycetes</taxon>
        <taxon>Micromonosporales</taxon>
        <taxon>Micromonosporaceae</taxon>
        <taxon>Micromonospora</taxon>
    </lineage>
</organism>
<feature type="compositionally biased region" description="Basic and acidic residues" evidence="1">
    <location>
        <begin position="208"/>
        <end position="217"/>
    </location>
</feature>
<evidence type="ECO:0000256" key="1">
    <source>
        <dbReference type="SAM" id="MobiDB-lite"/>
    </source>
</evidence>
<sequence length="226" mass="24101">MPGPAAAGAGVDIGGPSRSPANSAGTAPSPRPRYSIFDDGTDQPGDVRPAWPVTPAPTWPTTPRSAARPVDPPAGDTAAPVDPAPRPRHLALPDLGRPPARDTLADSEEPVTSASDVIGPVWARHATDARGERTEARHADDPNDQSPAGDGDGEESRTGKSRARRGLFRRNRGRGDEETATDRNDRESEPVPAHDEEYVDWVTGLSRPAEKDPEGRPLRTGRHHRD</sequence>
<accession>A0A317KEP6</accession>
<feature type="compositionally biased region" description="Basic and acidic residues" evidence="1">
    <location>
        <begin position="125"/>
        <end position="141"/>
    </location>
</feature>
<feature type="compositionally biased region" description="Basic and acidic residues" evidence="1">
    <location>
        <begin position="173"/>
        <end position="196"/>
    </location>
</feature>
<feature type="compositionally biased region" description="Basic residues" evidence="1">
    <location>
        <begin position="159"/>
        <end position="172"/>
    </location>
</feature>
<dbReference type="EMBL" id="QGSV01000077">
    <property type="protein sequence ID" value="PWU52063.1"/>
    <property type="molecule type" value="Genomic_DNA"/>
</dbReference>
<keyword evidence="3" id="KW-1185">Reference proteome</keyword>
<gene>
    <name evidence="2" type="ORF">DLJ46_03790</name>
</gene>
<protein>
    <submittedName>
        <fullName evidence="2">Uncharacterized protein</fullName>
    </submittedName>
</protein>
<evidence type="ECO:0000313" key="3">
    <source>
        <dbReference type="Proteomes" id="UP000245683"/>
    </source>
</evidence>
<dbReference type="RefSeq" id="WP_109943269.1">
    <property type="nucleotide sequence ID" value="NZ_QGSV01000077.1"/>
</dbReference>
<proteinExistence type="predicted"/>
<name>A0A317KEP6_9ACTN</name>
<comment type="caution">
    <text evidence="2">The sequence shown here is derived from an EMBL/GenBank/DDBJ whole genome shotgun (WGS) entry which is preliminary data.</text>
</comment>
<dbReference type="AlphaFoldDB" id="A0A317KEP6"/>
<dbReference type="Proteomes" id="UP000245683">
    <property type="component" value="Unassembled WGS sequence"/>
</dbReference>